<name>A0A378TZF2_NEIEL</name>
<dbReference type="InterPro" id="IPR036748">
    <property type="entry name" value="MTH938-like_sf"/>
</dbReference>
<dbReference type="PANTHER" id="PTHR21192">
    <property type="entry name" value="NUCLEAR PROTEIN E3-3"/>
    <property type="match status" value="1"/>
</dbReference>
<dbReference type="Proteomes" id="UP000254927">
    <property type="component" value="Unassembled WGS sequence"/>
</dbReference>
<dbReference type="RefSeq" id="WP_074897576.1">
    <property type="nucleotide sequence ID" value="NZ_CP031252.1"/>
</dbReference>
<dbReference type="InterPro" id="IPR007523">
    <property type="entry name" value="NDUFAF3/AAMDC"/>
</dbReference>
<reference evidence="1 2" key="1">
    <citation type="submission" date="2018-06" db="EMBL/GenBank/DDBJ databases">
        <authorList>
            <consortium name="Pathogen Informatics"/>
            <person name="Doyle S."/>
        </authorList>
    </citation>
    <scope>NUCLEOTIDE SEQUENCE [LARGE SCALE GENOMIC DNA]</scope>
    <source>
        <strain evidence="1 2">NCTC10660</strain>
    </source>
</reference>
<organism evidence="1 2">
    <name type="scientific">Neisseria elongata</name>
    <dbReference type="NCBI Taxonomy" id="495"/>
    <lineage>
        <taxon>Bacteria</taxon>
        <taxon>Pseudomonadati</taxon>
        <taxon>Pseudomonadota</taxon>
        <taxon>Betaproteobacteria</taxon>
        <taxon>Neisseriales</taxon>
        <taxon>Neisseriaceae</taxon>
        <taxon>Neisseria</taxon>
    </lineage>
</organism>
<accession>A0A378TZF2</accession>
<dbReference type="PANTHER" id="PTHR21192:SF2">
    <property type="entry name" value="NADH DEHYDROGENASE [UBIQUINONE] 1 ALPHA SUBCOMPLEX ASSEMBLY FACTOR 3"/>
    <property type="match status" value="1"/>
</dbReference>
<dbReference type="Gene3D" id="3.40.1230.10">
    <property type="entry name" value="MTH938-like"/>
    <property type="match status" value="1"/>
</dbReference>
<evidence type="ECO:0000313" key="1">
    <source>
        <dbReference type="EMBL" id="STZ67492.1"/>
    </source>
</evidence>
<dbReference type="GeneID" id="93351969"/>
<dbReference type="SUPFAM" id="SSF64076">
    <property type="entry name" value="MTH938-like"/>
    <property type="match status" value="1"/>
</dbReference>
<gene>
    <name evidence="1" type="ORF">NCTC10660_00975</name>
</gene>
<sequence>MQFQEHLPQDGWNIEGGLDGRLKINGETYTEAVCLIEGRCLPANAARPQDLTADSFSDGLSKYPHPELILIGTGKTQQFLHPKLNAALAAQGIGIEYMNTAAACRTLLMLQSEGRRVWAWLWP</sequence>
<evidence type="ECO:0000313" key="2">
    <source>
        <dbReference type="Proteomes" id="UP000254927"/>
    </source>
</evidence>
<proteinExistence type="predicted"/>
<protein>
    <submittedName>
        <fullName evidence="1">Protein of uncharacterized function (DUF498/DUF598)</fullName>
    </submittedName>
</protein>
<dbReference type="EMBL" id="UGQW01000002">
    <property type="protein sequence ID" value="STZ67492.1"/>
    <property type="molecule type" value="Genomic_DNA"/>
</dbReference>
<dbReference type="Pfam" id="PF04430">
    <property type="entry name" value="DUF498"/>
    <property type="match status" value="1"/>
</dbReference>
<dbReference type="AlphaFoldDB" id="A0A378TZF2"/>